<dbReference type="Proteomes" id="UP000008237">
    <property type="component" value="Unassembled WGS sequence"/>
</dbReference>
<sequence length="62" mass="7477">MEGDAHRYFYADPTSLRYLCEVASLLTIERRKRKEHEEYFPSHSREHPDRDVLSAKYFAVMK</sequence>
<keyword evidence="2" id="KW-1185">Reference proteome</keyword>
<reference evidence="1 2" key="1">
    <citation type="journal article" date="2010" name="Science">
        <title>Genomic comparison of the ants Camponotus floridanus and Harpegnathos saltator.</title>
        <authorList>
            <person name="Bonasio R."/>
            <person name="Zhang G."/>
            <person name="Ye C."/>
            <person name="Mutti N.S."/>
            <person name="Fang X."/>
            <person name="Qin N."/>
            <person name="Donahue G."/>
            <person name="Yang P."/>
            <person name="Li Q."/>
            <person name="Li C."/>
            <person name="Zhang P."/>
            <person name="Huang Z."/>
            <person name="Berger S.L."/>
            <person name="Reinberg D."/>
            <person name="Wang J."/>
            <person name="Liebig J."/>
        </authorList>
    </citation>
    <scope>NUCLEOTIDE SEQUENCE [LARGE SCALE GENOMIC DNA]</scope>
    <source>
        <strain evidence="1 2">R22 G/1</strain>
    </source>
</reference>
<gene>
    <name evidence="1" type="ORF">EAI_07787</name>
</gene>
<dbReference type="EMBL" id="GL448376">
    <property type="protein sequence ID" value="EFN84703.1"/>
    <property type="molecule type" value="Genomic_DNA"/>
</dbReference>
<proteinExistence type="predicted"/>
<organism evidence="2">
    <name type="scientific">Harpegnathos saltator</name>
    <name type="common">Jerdon's jumping ant</name>
    <dbReference type="NCBI Taxonomy" id="610380"/>
    <lineage>
        <taxon>Eukaryota</taxon>
        <taxon>Metazoa</taxon>
        <taxon>Ecdysozoa</taxon>
        <taxon>Arthropoda</taxon>
        <taxon>Hexapoda</taxon>
        <taxon>Insecta</taxon>
        <taxon>Pterygota</taxon>
        <taxon>Neoptera</taxon>
        <taxon>Endopterygota</taxon>
        <taxon>Hymenoptera</taxon>
        <taxon>Apocrita</taxon>
        <taxon>Aculeata</taxon>
        <taxon>Formicoidea</taxon>
        <taxon>Formicidae</taxon>
        <taxon>Ponerinae</taxon>
        <taxon>Ponerini</taxon>
        <taxon>Harpegnathos</taxon>
    </lineage>
</organism>
<dbReference type="AlphaFoldDB" id="E2BHW7"/>
<protein>
    <submittedName>
        <fullName evidence="1">Uncharacterized protein</fullName>
    </submittedName>
</protein>
<name>E2BHW7_HARSA</name>
<dbReference type="InParanoid" id="E2BHW7"/>
<evidence type="ECO:0000313" key="1">
    <source>
        <dbReference type="EMBL" id="EFN84703.1"/>
    </source>
</evidence>
<evidence type="ECO:0000313" key="2">
    <source>
        <dbReference type="Proteomes" id="UP000008237"/>
    </source>
</evidence>
<accession>E2BHW7</accession>